<dbReference type="GO" id="GO:0016562">
    <property type="term" value="P:protein import into peroxisome matrix, receptor recycling"/>
    <property type="evidence" value="ECO:0007669"/>
    <property type="project" value="UniProtKB-ARBA"/>
</dbReference>
<reference evidence="23" key="1">
    <citation type="submission" date="2023-11" db="EMBL/GenBank/DDBJ databases">
        <authorList>
            <person name="De Vega J J."/>
            <person name="De Vega J J."/>
        </authorList>
    </citation>
    <scope>NUCLEOTIDE SEQUENCE</scope>
</reference>
<dbReference type="Pfam" id="PF13923">
    <property type="entry name" value="zf-C3HC4_2"/>
    <property type="match status" value="1"/>
</dbReference>
<dbReference type="Gene3D" id="2.40.50.140">
    <property type="entry name" value="Nucleic acid-binding proteins"/>
    <property type="match status" value="1"/>
</dbReference>
<dbReference type="CDD" id="cd16451">
    <property type="entry name" value="mRING_PEX12"/>
    <property type="match status" value="1"/>
</dbReference>
<dbReference type="InterPro" id="IPR001841">
    <property type="entry name" value="Znf_RING"/>
</dbReference>
<feature type="repeat" description="ANK" evidence="19">
    <location>
        <begin position="1051"/>
        <end position="1083"/>
    </location>
</feature>
<dbReference type="CDD" id="cd04496">
    <property type="entry name" value="SSB_OBF"/>
    <property type="match status" value="1"/>
</dbReference>
<evidence type="ECO:0000256" key="6">
    <source>
        <dbReference type="ARBA" id="ARBA00022692"/>
    </source>
</evidence>
<keyword evidence="11" id="KW-0653">Protein transport</keyword>
<comment type="similarity">
    <text evidence="3">Belongs to the pex2/pex10/pex12 family.</text>
</comment>
<dbReference type="SUPFAM" id="SSF48403">
    <property type="entry name" value="Ankyrin repeat"/>
    <property type="match status" value="1"/>
</dbReference>
<dbReference type="PROSITE" id="PS50088">
    <property type="entry name" value="ANK_REPEAT"/>
    <property type="match status" value="5"/>
</dbReference>
<dbReference type="InterPro" id="IPR000424">
    <property type="entry name" value="Primosome_PriB/ssb"/>
</dbReference>
<evidence type="ECO:0000256" key="9">
    <source>
        <dbReference type="ARBA" id="ARBA00022771"/>
    </source>
</evidence>
<dbReference type="SUPFAM" id="SSF57850">
    <property type="entry name" value="RING/U-box"/>
    <property type="match status" value="1"/>
</dbReference>
<comment type="pathway">
    <text evidence="2">Protein modification; protein ubiquitination.</text>
</comment>
<evidence type="ECO:0000256" key="11">
    <source>
        <dbReference type="ARBA" id="ARBA00022927"/>
    </source>
</evidence>
<comment type="subunit">
    <text evidence="18">Component of the PEX2-PEX10-PEX12 retrotranslocation channel, composed of PEX2, PEX10 and PEX12.</text>
</comment>
<evidence type="ECO:0000256" key="2">
    <source>
        <dbReference type="ARBA" id="ARBA00004906"/>
    </source>
</evidence>
<dbReference type="PROSITE" id="PS51382">
    <property type="entry name" value="SPX"/>
    <property type="match status" value="1"/>
</dbReference>
<evidence type="ECO:0000313" key="23">
    <source>
        <dbReference type="EMBL" id="CAK5262576.1"/>
    </source>
</evidence>
<accession>A0AAD2GS98</accession>
<keyword evidence="8" id="KW-0677">Repeat</keyword>
<evidence type="ECO:0000256" key="12">
    <source>
        <dbReference type="ARBA" id="ARBA00022989"/>
    </source>
</evidence>
<gene>
    <name evidence="23" type="ORF">MYCIT1_LOCUS1414</name>
</gene>
<dbReference type="GO" id="GO:0006513">
    <property type="term" value="P:protein monoubiquitination"/>
    <property type="evidence" value="ECO:0007669"/>
    <property type="project" value="TreeGrafter"/>
</dbReference>
<dbReference type="InterPro" id="IPR002110">
    <property type="entry name" value="Ankyrin_rpt"/>
</dbReference>
<dbReference type="InterPro" id="IPR012340">
    <property type="entry name" value="NA-bd_OB-fold"/>
</dbReference>
<evidence type="ECO:0000256" key="20">
    <source>
        <dbReference type="PROSITE-ProRule" id="PRU00252"/>
    </source>
</evidence>
<evidence type="ECO:0000256" key="3">
    <source>
        <dbReference type="ARBA" id="ARBA00008704"/>
    </source>
</evidence>
<feature type="repeat" description="ANK" evidence="19">
    <location>
        <begin position="1018"/>
        <end position="1041"/>
    </location>
</feature>
<dbReference type="PROSITE" id="PS50935">
    <property type="entry name" value="SSB"/>
    <property type="match status" value="1"/>
</dbReference>
<evidence type="ECO:0000256" key="10">
    <source>
        <dbReference type="ARBA" id="ARBA00022833"/>
    </source>
</evidence>
<evidence type="ECO:0000256" key="13">
    <source>
        <dbReference type="ARBA" id="ARBA00023043"/>
    </source>
</evidence>
<dbReference type="Pfam" id="PF03105">
    <property type="entry name" value="SPX"/>
    <property type="match status" value="2"/>
</dbReference>
<dbReference type="PROSITE" id="PS50297">
    <property type="entry name" value="ANK_REP_REGION"/>
    <property type="match status" value="4"/>
</dbReference>
<evidence type="ECO:0000256" key="5">
    <source>
        <dbReference type="ARBA" id="ARBA00022448"/>
    </source>
</evidence>
<dbReference type="InterPro" id="IPR006845">
    <property type="entry name" value="Pex_N"/>
</dbReference>
<evidence type="ECO:0000259" key="22">
    <source>
        <dbReference type="PROSITE" id="PS51704"/>
    </source>
</evidence>
<keyword evidence="7" id="KW-0479">Metal-binding</keyword>
<evidence type="ECO:0000313" key="24">
    <source>
        <dbReference type="Proteomes" id="UP001295794"/>
    </source>
</evidence>
<dbReference type="Pfam" id="PF25329">
    <property type="entry name" value="C2_GDE1"/>
    <property type="match status" value="1"/>
</dbReference>
<keyword evidence="16" id="KW-0576">Peroxisome</keyword>
<dbReference type="GO" id="GO:1990429">
    <property type="term" value="C:peroxisomal importomer complex"/>
    <property type="evidence" value="ECO:0007669"/>
    <property type="project" value="TreeGrafter"/>
</dbReference>
<keyword evidence="5" id="KW-0813">Transport</keyword>
<dbReference type="GO" id="GO:0008270">
    <property type="term" value="F:zinc ion binding"/>
    <property type="evidence" value="ECO:0007669"/>
    <property type="project" value="UniProtKB-KW"/>
</dbReference>
<evidence type="ECO:0000256" key="19">
    <source>
        <dbReference type="PROSITE-ProRule" id="PRU00023"/>
    </source>
</evidence>
<dbReference type="GO" id="GO:0008081">
    <property type="term" value="F:phosphoric diester hydrolase activity"/>
    <property type="evidence" value="ECO:0007669"/>
    <property type="project" value="InterPro"/>
</dbReference>
<comment type="caution">
    <text evidence="23">The sequence shown here is derived from an EMBL/GenBank/DDBJ whole genome shotgun (WGS) entry which is preliminary data.</text>
</comment>
<dbReference type="GO" id="GO:0004842">
    <property type="term" value="F:ubiquitin-protein transferase activity"/>
    <property type="evidence" value="ECO:0007669"/>
    <property type="project" value="TreeGrafter"/>
</dbReference>
<evidence type="ECO:0000256" key="8">
    <source>
        <dbReference type="ARBA" id="ARBA00022737"/>
    </source>
</evidence>
<dbReference type="Gene3D" id="3.20.20.190">
    <property type="entry name" value="Phosphatidylinositol (PI) phosphodiesterase"/>
    <property type="match status" value="1"/>
</dbReference>
<organism evidence="23 24">
    <name type="scientific">Mycena citricolor</name>
    <dbReference type="NCBI Taxonomy" id="2018698"/>
    <lineage>
        <taxon>Eukaryota</taxon>
        <taxon>Fungi</taxon>
        <taxon>Dikarya</taxon>
        <taxon>Basidiomycota</taxon>
        <taxon>Agaricomycotina</taxon>
        <taxon>Agaricomycetes</taxon>
        <taxon>Agaricomycetidae</taxon>
        <taxon>Agaricales</taxon>
        <taxon>Marasmiineae</taxon>
        <taxon>Mycenaceae</taxon>
        <taxon>Mycena</taxon>
    </lineage>
</organism>
<dbReference type="PROSITE" id="PS51704">
    <property type="entry name" value="GP_PDE"/>
    <property type="match status" value="1"/>
</dbReference>
<evidence type="ECO:0000256" key="4">
    <source>
        <dbReference type="ARBA" id="ARBA00018980"/>
    </source>
</evidence>
<keyword evidence="12" id="KW-1133">Transmembrane helix</keyword>
<keyword evidence="13 19" id="KW-0040">ANK repeat</keyword>
<name>A0AAD2GS98_9AGAR</name>
<dbReference type="InterPro" id="IPR017375">
    <property type="entry name" value="PEX12"/>
</dbReference>
<dbReference type="PANTHER" id="PTHR12888:SF0">
    <property type="entry name" value="PEROXISOME ASSEMBLY PROTEIN 12"/>
    <property type="match status" value="1"/>
</dbReference>
<dbReference type="CDD" id="cd14483">
    <property type="entry name" value="SPX_PHO81_NUC-2_like"/>
    <property type="match status" value="1"/>
</dbReference>
<dbReference type="SMART" id="SM00248">
    <property type="entry name" value="ANK"/>
    <property type="match status" value="7"/>
</dbReference>
<keyword evidence="15" id="KW-0472">Membrane</keyword>
<dbReference type="PANTHER" id="PTHR12888">
    <property type="entry name" value="PEROXISOME ASSEMBLY PROTEIN 12 PEROXIN-12"/>
    <property type="match status" value="1"/>
</dbReference>
<feature type="domain" description="SPX" evidence="21">
    <location>
        <begin position="556"/>
        <end position="748"/>
    </location>
</feature>
<dbReference type="Proteomes" id="UP001295794">
    <property type="component" value="Unassembled WGS sequence"/>
</dbReference>
<dbReference type="Gene3D" id="1.25.40.20">
    <property type="entry name" value="Ankyrin repeat-containing domain"/>
    <property type="match status" value="1"/>
</dbReference>
<proteinExistence type="inferred from homology"/>
<dbReference type="GO" id="GO:0003697">
    <property type="term" value="F:single-stranded DNA binding"/>
    <property type="evidence" value="ECO:0007669"/>
    <property type="project" value="InterPro"/>
</dbReference>
<evidence type="ECO:0000256" key="16">
    <source>
        <dbReference type="ARBA" id="ARBA00023140"/>
    </source>
</evidence>
<dbReference type="Pfam" id="PF04757">
    <property type="entry name" value="Pex2_Pex12"/>
    <property type="match status" value="1"/>
</dbReference>
<keyword evidence="10" id="KW-0862">Zinc</keyword>
<protein>
    <recommendedName>
        <fullName evidence="4">Peroxisome assembly protein 12</fullName>
    </recommendedName>
    <alternativeName>
        <fullName evidence="17">Peroxin-12</fullName>
    </alternativeName>
</protein>
<dbReference type="Pfam" id="PF00436">
    <property type="entry name" value="SSB"/>
    <property type="match status" value="1"/>
</dbReference>
<dbReference type="GO" id="GO:0006629">
    <property type="term" value="P:lipid metabolic process"/>
    <property type="evidence" value="ECO:0007669"/>
    <property type="project" value="InterPro"/>
</dbReference>
<dbReference type="SUPFAM" id="SSF50249">
    <property type="entry name" value="Nucleic acid-binding proteins"/>
    <property type="match status" value="1"/>
</dbReference>
<evidence type="ECO:0000256" key="7">
    <source>
        <dbReference type="ARBA" id="ARBA00022723"/>
    </source>
</evidence>
<dbReference type="InterPro" id="IPR004331">
    <property type="entry name" value="SPX_dom"/>
</dbReference>
<comment type="subcellular location">
    <subcellularLocation>
        <location evidence="1">Peroxisome membrane</location>
        <topology evidence="1">Multi-pass membrane protein</topology>
    </subcellularLocation>
</comment>
<evidence type="ECO:0000256" key="17">
    <source>
        <dbReference type="ARBA" id="ARBA00029692"/>
    </source>
</evidence>
<dbReference type="Gene3D" id="3.30.40.10">
    <property type="entry name" value="Zinc/RING finger domain, C3HC4 (zinc finger)"/>
    <property type="match status" value="1"/>
</dbReference>
<dbReference type="InterPro" id="IPR036770">
    <property type="entry name" value="Ankyrin_rpt-contain_sf"/>
</dbReference>
<dbReference type="SUPFAM" id="SSF51695">
    <property type="entry name" value="PLC-like phosphodiesterases"/>
    <property type="match status" value="1"/>
</dbReference>
<feature type="repeat" description="ANK" evidence="19">
    <location>
        <begin position="986"/>
        <end position="1011"/>
    </location>
</feature>
<feature type="repeat" description="ANK" evidence="19">
    <location>
        <begin position="918"/>
        <end position="950"/>
    </location>
</feature>
<dbReference type="InterPro" id="IPR030395">
    <property type="entry name" value="GP_PDE_dom"/>
</dbReference>
<dbReference type="InterPro" id="IPR017946">
    <property type="entry name" value="PLC-like_Pdiesterase_TIM-brl"/>
</dbReference>
<dbReference type="EMBL" id="CAVNYO010000021">
    <property type="protein sequence ID" value="CAK5262576.1"/>
    <property type="molecule type" value="Genomic_DNA"/>
</dbReference>
<dbReference type="Pfam" id="PF12796">
    <property type="entry name" value="Ank_2"/>
    <property type="match status" value="3"/>
</dbReference>
<keyword evidence="9" id="KW-0863">Zinc-finger</keyword>
<keyword evidence="6" id="KW-0812">Transmembrane</keyword>
<feature type="repeat" description="ANK" evidence="19">
    <location>
        <begin position="885"/>
        <end position="917"/>
    </location>
</feature>
<evidence type="ECO:0000256" key="14">
    <source>
        <dbReference type="ARBA" id="ARBA00023125"/>
    </source>
</evidence>
<dbReference type="Pfam" id="PF03009">
    <property type="entry name" value="GDPD"/>
    <property type="match status" value="1"/>
</dbReference>
<evidence type="ECO:0000256" key="1">
    <source>
        <dbReference type="ARBA" id="ARBA00004585"/>
    </source>
</evidence>
<evidence type="ECO:0000259" key="21">
    <source>
        <dbReference type="PROSITE" id="PS51382"/>
    </source>
</evidence>
<feature type="domain" description="GP-PDE" evidence="22">
    <location>
        <begin position="1336"/>
        <end position="1616"/>
    </location>
</feature>
<dbReference type="GO" id="GO:0005778">
    <property type="term" value="C:peroxisomal membrane"/>
    <property type="evidence" value="ECO:0007669"/>
    <property type="project" value="UniProtKB-SubCell"/>
</dbReference>
<keyword evidence="14 20" id="KW-0238">DNA-binding</keyword>
<evidence type="ECO:0000256" key="18">
    <source>
        <dbReference type="ARBA" id="ARBA00034505"/>
    </source>
</evidence>
<keyword evidence="24" id="KW-1185">Reference proteome</keyword>
<sequence length="1617" mass="179975">MFSALRAPAVRRSSLRAFSTTLPQHDLAKLTLIGTLGRDPELKTTKNDKEFVSYTVATGSRGANDEWTTTWHRVFSFSPGSNKYLQTLKGGSKVYVEAAFEIREPESGADPSTAQGQRQIFLRHGAPGLRISKWSRAPNPIRNTLKQLMCKLFPHLSSVTCIYRISHLIRFYFRCDITINTVGNLLDNLLSSRMEFFNSAGSDPLKPSLFELVAQEQLRDLLQPALKYVLAFLAQHYPRYLIRVVNRHEEFYAFIMLFVEKHYLLKHNASFAENFYGLKRRRRPFIETERAQAAVGGIPLAEKLRSQEVWRSLIILVGLPYLRAKAQDYFEEIGGGVRHDIDDEPGFDRVTPSEGLYRRLFKRIYPWANTSFEVWLLVWNLRYLFSKTPFYRPWLSWVGVELRRLGAEDFRAAADLANRSASSKPSTNLLARLRELLVGSPQLALDSLRLLLPTAIFFIKFLEWWYSPGSPARSLSTSPLGPAVPPPRMLRPHPKGIRFDAQGFGKCPICADDLKNATALPSGYVFCYRCAYDEVEKHGQCPVTLLPVRVWQLRKVMFGKHIQAQQVPGWSAYYLDYKFLKKIISSLTANRPAHEAAALAVGLRPTDILDAAPPSQVPSIPPLFAADSTQDDRGADFRAHKAAFFFKLERELEKINEFYLQKEAELKLRLETLLSKRRAAALRGFPDPTESDSSQNVEWTAVEEGFRHLERDLGKLQQFVEINATGFRKILKKFDKRSTSTTKELYLARQVDVQPVFNRQLISELSDTVAACLLDLTDLSSGLKFEGSAATDLFAQQILNERAQHQGPFQDLENNLRKAVATSDTSAIAEYIHYSEVLSQQGQGGKTNVTRILWNAIIEAPPDLANLILASLTTPFDFAFIDDINGRTCLHEVAIAGAPRLAQMCIERGVDATKVDAYGRTALHYAAMNGHASICKLLLQTAISPESHDMDNYTALVYATLSGSADCIRVLLDDGRVAIQPGAAGNDLIPLSLASQSGYVDAVRLLLERGARCLPNSNGEFPMHLAAREGHVDVCRMLVNKDGWDTPDKYHEWTPLFHAARYGRGECVKILLDAGARVRAMDELGHLAVYYAMWYGHNQCLSPLLSATPIISSIAVPPLAMKDSPFSDAPVTENEIDLIPSLSLPPPIMPHRVYGHNYLDKNHLVQVTIGQTSGRDSAVPSVRLHHRLISPAFKNDVVMATTPLKLVITTSRDVNSGPFSIPLPQKESSDTYTFQIASLDNLSLIFSVYPNFGTKTIGRAVALPALFKNFERNRPFVLPILDTRLHVIGEIDFEVNIVTPFDGVKLEVGGDVETYWKSLARPLAPPRGPSRWPHRSNLIASSTTSPSAHAITNNVGQASTISSLRGSYLALTVQVTRDLHPVICTDWILAHPDFDLTVADVTLAQFEALAKLLSRNLTEEADVSAIASSMVSLAQVLQTLPPTLGVNLELAYPRAQTRLHLNDFVDSVLRTTYHNPASRRRYVFTSFSPDVCAAVNWKQPNYPIFFATQCGKNQSDPDRAPFVGGDDWDGRTSSVGAAVEFARANNLLGIFVDSELLIQVPSLIDGIRNAGLLIGINGASDKTDALTTASHIEGTPVDGFVRDGKVVYVDHSSRELI</sequence>
<dbReference type="InterPro" id="IPR057506">
    <property type="entry name" value="C2_GPCPD1"/>
</dbReference>
<dbReference type="SMART" id="SM00184">
    <property type="entry name" value="RING"/>
    <property type="match status" value="1"/>
</dbReference>
<evidence type="ECO:0000256" key="15">
    <source>
        <dbReference type="ARBA" id="ARBA00023136"/>
    </source>
</evidence>
<dbReference type="PRINTS" id="PR01415">
    <property type="entry name" value="ANKYRIN"/>
</dbReference>
<dbReference type="InterPro" id="IPR013083">
    <property type="entry name" value="Znf_RING/FYVE/PHD"/>
</dbReference>